<evidence type="ECO:0000313" key="4">
    <source>
        <dbReference type="Proteomes" id="UP000373449"/>
    </source>
</evidence>
<dbReference type="InterPro" id="IPR032523">
    <property type="entry name" value="CcmF_C"/>
</dbReference>
<evidence type="ECO:0000256" key="1">
    <source>
        <dbReference type="SAM" id="Phobius"/>
    </source>
</evidence>
<dbReference type="EMBL" id="CAADJA010000002">
    <property type="protein sequence ID" value="VFS49628.1"/>
    <property type="molecule type" value="Genomic_DNA"/>
</dbReference>
<proteinExistence type="predicted"/>
<evidence type="ECO:0000313" key="3">
    <source>
        <dbReference type="EMBL" id="VFS49628.1"/>
    </source>
</evidence>
<name>A0A484ZNS1_9GAMM</name>
<evidence type="ECO:0000259" key="2">
    <source>
        <dbReference type="Pfam" id="PF16327"/>
    </source>
</evidence>
<gene>
    <name evidence="3" type="primary">ccmF_6</name>
    <name evidence="3" type="ORF">NCTC12282_04061</name>
</gene>
<accession>A0A484ZNS1</accession>
<keyword evidence="1" id="KW-0812">Transmembrane</keyword>
<keyword evidence="1" id="KW-0472">Membrane</keyword>
<dbReference type="Proteomes" id="UP000373449">
    <property type="component" value="Unassembled WGS sequence"/>
</dbReference>
<feature type="domain" description="Cytochrome c-type biogenesis protein CcmF C-terminal" evidence="2">
    <location>
        <begin position="2"/>
        <end position="72"/>
    </location>
</feature>
<protein>
    <submittedName>
        <fullName evidence="3">Cytochrome c-type biogenesis protein CcmF</fullName>
    </submittedName>
</protein>
<dbReference type="Pfam" id="PF16327">
    <property type="entry name" value="CcmF_C"/>
    <property type="match status" value="1"/>
</dbReference>
<dbReference type="RefSeq" id="WP_255324474.1">
    <property type="nucleotide sequence ID" value="NZ_CAADJA010000002.1"/>
</dbReference>
<organism evidence="3 4">
    <name type="scientific">Budvicia aquatica</name>
    <dbReference type="NCBI Taxonomy" id="82979"/>
    <lineage>
        <taxon>Bacteria</taxon>
        <taxon>Pseudomonadati</taxon>
        <taxon>Pseudomonadota</taxon>
        <taxon>Gammaproteobacteria</taxon>
        <taxon>Enterobacterales</taxon>
        <taxon>Budviciaceae</taxon>
        <taxon>Budvicia</taxon>
    </lineage>
</organism>
<reference evidence="3 4" key="1">
    <citation type="submission" date="2019-03" db="EMBL/GenBank/DDBJ databases">
        <authorList>
            <consortium name="Pathogen Informatics"/>
        </authorList>
    </citation>
    <scope>NUCLEOTIDE SEQUENCE [LARGE SCALE GENOMIC DNA]</scope>
    <source>
        <strain evidence="3 4">NCTC12282</strain>
    </source>
</reference>
<feature type="transmembrane region" description="Helical" evidence="1">
    <location>
        <begin position="57"/>
        <end position="81"/>
    </location>
</feature>
<keyword evidence="1" id="KW-1133">Transmembrane helix</keyword>
<dbReference type="AlphaFoldDB" id="A0A484ZNS1"/>
<sequence length="88" mass="9745">MITTLMPEKRYYATTKMVMTEAAIDAGIGRDLYAALGENLGNGDWSVRLYYKPFMRWIWGGGLMMAFGGCCVCSTAGIGLIDQNNVRH</sequence>